<feature type="domain" description="C2" evidence="2">
    <location>
        <begin position="174"/>
        <end position="293"/>
    </location>
</feature>
<protein>
    <submittedName>
        <fullName evidence="3">SYT15</fullName>
    </submittedName>
</protein>
<dbReference type="PANTHER" id="PTHR10024">
    <property type="entry name" value="SYNAPTOTAGMIN"/>
    <property type="match status" value="1"/>
</dbReference>
<dbReference type="PRINTS" id="PR00360">
    <property type="entry name" value="C2DOMAIN"/>
</dbReference>
<accession>A0A6J8DQC9</accession>
<keyword evidence="1" id="KW-0472">Membrane</keyword>
<keyword evidence="1" id="KW-0812">Transmembrane</keyword>
<dbReference type="OrthoDB" id="10259057at2759"/>
<dbReference type="GO" id="GO:0000149">
    <property type="term" value="F:SNARE binding"/>
    <property type="evidence" value="ECO:0007669"/>
    <property type="project" value="TreeGrafter"/>
</dbReference>
<dbReference type="AlphaFoldDB" id="A0A6J8DQC9"/>
<evidence type="ECO:0000256" key="1">
    <source>
        <dbReference type="SAM" id="Phobius"/>
    </source>
</evidence>
<organism evidence="3 4">
    <name type="scientific">Mytilus coruscus</name>
    <name type="common">Sea mussel</name>
    <dbReference type="NCBI Taxonomy" id="42192"/>
    <lineage>
        <taxon>Eukaryota</taxon>
        <taxon>Metazoa</taxon>
        <taxon>Spiralia</taxon>
        <taxon>Lophotrochozoa</taxon>
        <taxon>Mollusca</taxon>
        <taxon>Bivalvia</taxon>
        <taxon>Autobranchia</taxon>
        <taxon>Pteriomorphia</taxon>
        <taxon>Mytilida</taxon>
        <taxon>Mytiloidea</taxon>
        <taxon>Mytilidae</taxon>
        <taxon>Mytilinae</taxon>
        <taxon>Mytilus</taxon>
    </lineage>
</organism>
<dbReference type="GO" id="GO:0005886">
    <property type="term" value="C:plasma membrane"/>
    <property type="evidence" value="ECO:0007669"/>
    <property type="project" value="TreeGrafter"/>
</dbReference>
<dbReference type="GO" id="GO:0001786">
    <property type="term" value="F:phosphatidylserine binding"/>
    <property type="evidence" value="ECO:0007669"/>
    <property type="project" value="TreeGrafter"/>
</dbReference>
<dbReference type="SUPFAM" id="SSF49562">
    <property type="entry name" value="C2 domain (Calcium/lipid-binding domain, CaLB)"/>
    <property type="match status" value="2"/>
</dbReference>
<evidence type="ECO:0000259" key="2">
    <source>
        <dbReference type="PROSITE" id="PS50004"/>
    </source>
</evidence>
<dbReference type="GO" id="GO:0005544">
    <property type="term" value="F:calcium-dependent phospholipid binding"/>
    <property type="evidence" value="ECO:0007669"/>
    <property type="project" value="TreeGrafter"/>
</dbReference>
<feature type="domain" description="C2" evidence="2">
    <location>
        <begin position="326"/>
        <end position="463"/>
    </location>
</feature>
<dbReference type="Pfam" id="PF00168">
    <property type="entry name" value="C2"/>
    <property type="match status" value="2"/>
</dbReference>
<keyword evidence="1" id="KW-1133">Transmembrane helix</keyword>
<reference evidence="3 4" key="1">
    <citation type="submission" date="2020-06" db="EMBL/GenBank/DDBJ databases">
        <authorList>
            <person name="Li R."/>
            <person name="Bekaert M."/>
        </authorList>
    </citation>
    <scope>NUCLEOTIDE SEQUENCE [LARGE SCALE GENOMIC DNA]</scope>
    <source>
        <strain evidence="4">wild</strain>
    </source>
</reference>
<proteinExistence type="predicted"/>
<dbReference type="EMBL" id="CACVKT020007641">
    <property type="protein sequence ID" value="CAC5409364.1"/>
    <property type="molecule type" value="Genomic_DNA"/>
</dbReference>
<keyword evidence="4" id="KW-1185">Reference proteome</keyword>
<dbReference type="InterPro" id="IPR035892">
    <property type="entry name" value="C2_domain_sf"/>
</dbReference>
<evidence type="ECO:0000313" key="4">
    <source>
        <dbReference type="Proteomes" id="UP000507470"/>
    </source>
</evidence>
<sequence>METVRTSSKSDGIAAESAATSLPGTDSGVLFTGEILGIVIGSVSGVFVLVAVVVVVIIYRKHLRRKSWNFEYYDIDDESISKSAPISRSASPKFPKRKSCPDIHVDVRNVMVRSATSACVPDFILPPERIQPYGDHESGQITFLSPENCVGIRPDLYRPPSESDDDSGAFPPSEHGRIWFALVYDGAVEQLNVKLIKVKELSGRRNGQLRDPFVRIFLLPDERNSKTSKVKKKTLTPIYNETFIFQLSAADIDKCTLRFSVYDVDRRRLRHVLGHAFIPLCDIDKTKVVTMWRDLEPNSHICNALGDIHIGLCYLPSNDKIKICNALGDIHIGLCYLPSNDKIKVIILNARHLRHLDYDMINGIYVKVQMNHARRPYKSKKTMVKPTAEDPTFNEAFSFCTAGQPIETCNFVVTIMVCPKKYLGQNEIYGKVIVGSFMYARGEDLVHWQEMMSQPRSTVNKWHSLTNDI</sequence>
<gene>
    <name evidence="3" type="ORF">MCOR_42663</name>
</gene>
<dbReference type="GO" id="GO:0005509">
    <property type="term" value="F:calcium ion binding"/>
    <property type="evidence" value="ECO:0007669"/>
    <property type="project" value="TreeGrafter"/>
</dbReference>
<feature type="transmembrane region" description="Helical" evidence="1">
    <location>
        <begin position="35"/>
        <end position="59"/>
    </location>
</feature>
<dbReference type="Gene3D" id="2.60.40.150">
    <property type="entry name" value="C2 domain"/>
    <property type="match status" value="2"/>
</dbReference>
<dbReference type="FunFam" id="2.60.40.150:FF:000237">
    <property type="entry name" value="Synaptotagmin 15"/>
    <property type="match status" value="1"/>
</dbReference>
<dbReference type="SMART" id="SM00239">
    <property type="entry name" value="C2"/>
    <property type="match status" value="2"/>
</dbReference>
<dbReference type="InterPro" id="IPR000008">
    <property type="entry name" value="C2_dom"/>
</dbReference>
<name>A0A6J8DQC9_MYTCO</name>
<dbReference type="PROSITE" id="PS50004">
    <property type="entry name" value="C2"/>
    <property type="match status" value="2"/>
</dbReference>
<dbReference type="GO" id="GO:0017156">
    <property type="term" value="P:calcium-ion regulated exocytosis"/>
    <property type="evidence" value="ECO:0007669"/>
    <property type="project" value="TreeGrafter"/>
</dbReference>
<dbReference type="GO" id="GO:0030276">
    <property type="term" value="F:clathrin binding"/>
    <property type="evidence" value="ECO:0007669"/>
    <property type="project" value="TreeGrafter"/>
</dbReference>
<evidence type="ECO:0000313" key="3">
    <source>
        <dbReference type="EMBL" id="CAC5409364.1"/>
    </source>
</evidence>
<dbReference type="GO" id="GO:0070382">
    <property type="term" value="C:exocytic vesicle"/>
    <property type="evidence" value="ECO:0007669"/>
    <property type="project" value="TreeGrafter"/>
</dbReference>
<dbReference type="Proteomes" id="UP000507470">
    <property type="component" value="Unassembled WGS sequence"/>
</dbReference>
<dbReference type="PANTHER" id="PTHR10024:SF377">
    <property type="entry name" value="SYNAPTOTAGMIN-15-LIKE ISOFORM X1"/>
    <property type="match status" value="1"/>
</dbReference>